<dbReference type="PIRSF" id="PIRSF033111">
    <property type="entry name" value="UCP033111"/>
    <property type="match status" value="1"/>
</dbReference>
<accession>A0A0A0DF62</accession>
<gene>
    <name evidence="2" type="ORF">SSIN_1716</name>
</gene>
<organism evidence="2 3">
    <name type="scientific">Streptococcus sinensis</name>
    <dbReference type="NCBI Taxonomy" id="176090"/>
    <lineage>
        <taxon>Bacteria</taxon>
        <taxon>Bacillati</taxon>
        <taxon>Bacillota</taxon>
        <taxon>Bacilli</taxon>
        <taxon>Lactobacillales</taxon>
        <taxon>Streptococcaceae</taxon>
        <taxon>Streptococcus</taxon>
    </lineage>
</organism>
<feature type="transmembrane region" description="Helical" evidence="1">
    <location>
        <begin position="188"/>
        <end position="208"/>
    </location>
</feature>
<protein>
    <submittedName>
        <fullName evidence="2">Integral membrane protein</fullName>
    </submittedName>
</protein>
<proteinExistence type="predicted"/>
<keyword evidence="1" id="KW-0472">Membrane</keyword>
<dbReference type="AlphaFoldDB" id="A0A0A0DF62"/>
<dbReference type="Pfam" id="PF06570">
    <property type="entry name" value="DUF1129"/>
    <property type="match status" value="1"/>
</dbReference>
<keyword evidence="1" id="KW-0812">Transmembrane</keyword>
<sequence>MSQVSLDKLSKKNKEFIHIATHQLLKDGKSDQEIKTILEEIIPEILENQTKGITARGLYGAPTTWASSLTAKERYDAEHPKENDDPKWMMLDSVLFIFGFFTVLTSIVNLASSQPSVYGMTTLVFGSLVGGLAFYALYHFIYRFYGPNTDRSQRPHLIKSILIMVGAIALWTLSIVGSSLLPDFLNPHFSNIVVAIIGGITLALRFYLKKRFNIKSATMGPARY</sequence>
<feature type="transmembrane region" description="Helical" evidence="1">
    <location>
        <begin position="89"/>
        <end position="111"/>
    </location>
</feature>
<keyword evidence="3" id="KW-1185">Reference proteome</keyword>
<dbReference type="Proteomes" id="UP000030019">
    <property type="component" value="Unassembled WGS sequence"/>
</dbReference>
<evidence type="ECO:0000313" key="3">
    <source>
        <dbReference type="Proteomes" id="UP000030019"/>
    </source>
</evidence>
<evidence type="ECO:0000256" key="1">
    <source>
        <dbReference type="SAM" id="Phobius"/>
    </source>
</evidence>
<dbReference type="PATRIC" id="fig|176090.4.peg.1663"/>
<keyword evidence="1" id="KW-1133">Transmembrane helix</keyword>
<dbReference type="EMBL" id="JPEN01000099">
    <property type="protein sequence ID" value="KGM36503.1"/>
    <property type="molecule type" value="Genomic_DNA"/>
</dbReference>
<reference evidence="2 3" key="1">
    <citation type="submission" date="2014-06" db="EMBL/GenBank/DDBJ databases">
        <authorList>
            <person name="Teng J.L."/>
            <person name="Huang Y."/>
            <person name="Tse H."/>
            <person name="Lau S.K."/>
            <person name="Woo P.C."/>
        </authorList>
    </citation>
    <scope>NUCLEOTIDE SEQUENCE [LARGE SCALE GENOMIC DNA]</scope>
    <source>
        <strain evidence="2 3">HKU4</strain>
    </source>
</reference>
<feature type="transmembrane region" description="Helical" evidence="1">
    <location>
        <begin position="161"/>
        <end position="182"/>
    </location>
</feature>
<dbReference type="RefSeq" id="WP_037617872.1">
    <property type="nucleotide sequence ID" value="NZ_JPEN01000099.1"/>
</dbReference>
<dbReference type="InterPro" id="IPR009214">
    <property type="entry name" value="DUF1129"/>
</dbReference>
<name>A0A0A0DF62_9STRE</name>
<comment type="caution">
    <text evidence="2">The sequence shown here is derived from an EMBL/GenBank/DDBJ whole genome shotgun (WGS) entry which is preliminary data.</text>
</comment>
<dbReference type="STRING" id="176090.SSIN_1716"/>
<evidence type="ECO:0000313" key="2">
    <source>
        <dbReference type="EMBL" id="KGM36503.1"/>
    </source>
</evidence>
<feature type="transmembrane region" description="Helical" evidence="1">
    <location>
        <begin position="117"/>
        <end position="141"/>
    </location>
</feature>
<dbReference type="eggNOG" id="COG4858">
    <property type="taxonomic scope" value="Bacteria"/>
</dbReference>